<dbReference type="Pfam" id="PF08811">
    <property type="entry name" value="DUF1800"/>
    <property type="match status" value="1"/>
</dbReference>
<dbReference type="OrthoDB" id="9772295at2"/>
<organism evidence="1 2">
    <name type="scientific">Aliishimia ponticola</name>
    <dbReference type="NCBI Taxonomy" id="2499833"/>
    <lineage>
        <taxon>Bacteria</taxon>
        <taxon>Pseudomonadati</taxon>
        <taxon>Pseudomonadota</taxon>
        <taxon>Alphaproteobacteria</taxon>
        <taxon>Rhodobacterales</taxon>
        <taxon>Paracoccaceae</taxon>
        <taxon>Aliishimia</taxon>
    </lineage>
</organism>
<keyword evidence="2" id="KW-1185">Reference proteome</keyword>
<name>A0A4S4NEM2_9RHOB</name>
<protein>
    <submittedName>
        <fullName evidence="1">DUF1800 domain-containing protein</fullName>
    </submittedName>
</protein>
<gene>
    <name evidence="1" type="ORF">E4Z66_06345</name>
</gene>
<dbReference type="RefSeq" id="WP_136462155.1">
    <property type="nucleotide sequence ID" value="NZ_SRKY01000002.1"/>
</dbReference>
<comment type="caution">
    <text evidence="1">The sequence shown here is derived from an EMBL/GenBank/DDBJ whole genome shotgun (WGS) entry which is preliminary data.</text>
</comment>
<dbReference type="Proteomes" id="UP000306602">
    <property type="component" value="Unassembled WGS sequence"/>
</dbReference>
<evidence type="ECO:0000313" key="2">
    <source>
        <dbReference type="Proteomes" id="UP000306602"/>
    </source>
</evidence>
<reference evidence="1 2" key="1">
    <citation type="submission" date="2019-04" db="EMBL/GenBank/DDBJ databases">
        <title>Shimia ponticola sp. nov., isolated from seawater.</title>
        <authorList>
            <person name="Kim Y.-O."/>
            <person name="Yoon J.-H."/>
        </authorList>
    </citation>
    <scope>NUCLEOTIDE SEQUENCE [LARGE SCALE GENOMIC DNA]</scope>
    <source>
        <strain evidence="1 2">MYP11</strain>
    </source>
</reference>
<evidence type="ECO:0000313" key="1">
    <source>
        <dbReference type="EMBL" id="THH36568.1"/>
    </source>
</evidence>
<proteinExistence type="predicted"/>
<dbReference type="EMBL" id="SRKY01000002">
    <property type="protein sequence ID" value="THH36568.1"/>
    <property type="molecule type" value="Genomic_DNA"/>
</dbReference>
<dbReference type="InterPro" id="IPR014917">
    <property type="entry name" value="DUF1800"/>
</dbReference>
<dbReference type="AlphaFoldDB" id="A0A4S4NEM2"/>
<sequence>MVFDPDLAEIRFGCGLSPAIDAPRDIESMLSGLHGPDEIAERFPIQPFDDFRARMVEMQALYKKRSKVRGTPEGEALRKQQNLVKKAARQDMLGWLGQTLLRRAHTKTALRERLVYFWADHFTAYGKAGVIKRATSPYIEEAIRPHLTGRFSDLLFACVTHPVMLHFLDQHKSIGPNSVAAARRGKSRGLNENLAREVLELHTLGVDGPYNQTDVRELAELFAGMSFQPNRGFKFRKDYSEPGAETVLGTTYDGKPTMAPVRAALDDLAAHPATAQHIARKLAVHFVSDDPDPALVTHLATRFRETDGDLAQVYQALLEHDAAWQPGLGNAKLPVDFVASTLRALNVAPERIQPLTEKEMRQGFLRPMAMMGQIWQLPIGPDGWPEEDGHWLTPQGLSARITWAMAAPEQLVPSLPDPREFVRTALGSYASEAVQFAAGAAESKSEAIGLVLSCPAFQKR</sequence>
<accession>A0A4S4NEM2</accession>